<dbReference type="InterPro" id="IPR027417">
    <property type="entry name" value="P-loop_NTPase"/>
</dbReference>
<organism evidence="3 4">
    <name type="scientific">Spongisporangium articulatum</name>
    <dbReference type="NCBI Taxonomy" id="3362603"/>
    <lineage>
        <taxon>Bacteria</taxon>
        <taxon>Bacillati</taxon>
        <taxon>Actinomycetota</taxon>
        <taxon>Actinomycetes</taxon>
        <taxon>Kineosporiales</taxon>
        <taxon>Kineosporiaceae</taxon>
        <taxon>Spongisporangium</taxon>
    </lineage>
</organism>
<dbReference type="SUPFAM" id="SSF52540">
    <property type="entry name" value="P-loop containing nucleoside triphosphate hydrolases"/>
    <property type="match status" value="1"/>
</dbReference>
<feature type="domain" description="Dynamin N-terminal" evidence="2">
    <location>
        <begin position="121"/>
        <end position="274"/>
    </location>
</feature>
<sequence length="656" mass="70168">MSHDALTHNGEPSVVPENGSEPGAPAPIIGARARSGPRPQPALRPNRVRRTIPIPEQQDEAAPDVLVAAQQLRTHVAQLTLHLEVDGIADARREREGLLNQLDDYVLPRLRRPDSPLLAVIGGSTGAGKSTLTNSLVRREVSRSGILRPTTRSPVLVHHPDDSGHFLTPRILPRLTRVTSEAPEPAQPIDPYAPRITGLRLVPHDGLTPGLGIIDAPDIDSLVETNRDLAVQLLAAADLWIFVTTAARYSDAIPWQMLHQASERGVAVAVVLNRVPPESLAELRVDLASRLRDRGLGGAPLFTIPETETEDGFLPVEVVQQLQAWLKRIAGSDRHRGVIADRSVLGVLGSIPPRARALAAAADVQAAGWVELRDDLEAVLAEAQPRLLASLADGSLLGGEVQARWQEFVADGEFIRRVDTSGKPGADDDPTVGLDGPVGDAVIATIRTAVRAVRDEVLSRWSTRPAGARLVTARSGELQPLGRQIEVERAVHDWRDELEDRVGFAVEAAERRGATVDLDTARDVMFVVSIDEKADRAQGSGQKGRSPSTVIAARRILAKFLGEDRIRHLTGEARADLAQKATSLLAVEADRLAELLDLAAIDPARAAGLRAGADAVEFALTGEEADEGPESQDHPTNGANGGTPVDPEPTSGQATT</sequence>
<reference evidence="3 4" key="1">
    <citation type="submission" date="2024-10" db="EMBL/GenBank/DDBJ databases">
        <title>The Natural Products Discovery Center: Release of the First 8490 Sequenced Strains for Exploring Actinobacteria Biosynthetic Diversity.</title>
        <authorList>
            <person name="Kalkreuter E."/>
            <person name="Kautsar S.A."/>
            <person name="Yang D."/>
            <person name="Bader C.D."/>
            <person name="Teijaro C.N."/>
            <person name="Fluegel L."/>
            <person name="Davis C.M."/>
            <person name="Simpson J.R."/>
            <person name="Lauterbach L."/>
            <person name="Steele A.D."/>
            <person name="Gui C."/>
            <person name="Meng S."/>
            <person name="Li G."/>
            <person name="Viehrig K."/>
            <person name="Ye F."/>
            <person name="Su P."/>
            <person name="Kiefer A.F."/>
            <person name="Nichols A."/>
            <person name="Cepeda A.J."/>
            <person name="Yan W."/>
            <person name="Fan B."/>
            <person name="Jiang Y."/>
            <person name="Adhikari A."/>
            <person name="Zheng C.-J."/>
            <person name="Schuster L."/>
            <person name="Cowan T.M."/>
            <person name="Smanski M.J."/>
            <person name="Chevrette M.G."/>
            <person name="De Carvalho L.P.S."/>
            <person name="Shen B."/>
        </authorList>
    </citation>
    <scope>NUCLEOTIDE SEQUENCE [LARGE SCALE GENOMIC DNA]</scope>
    <source>
        <strain evidence="3 4">NPDC049639</strain>
    </source>
</reference>
<dbReference type="Pfam" id="PF00350">
    <property type="entry name" value="Dynamin_N"/>
    <property type="match status" value="1"/>
</dbReference>
<gene>
    <name evidence="3" type="ORF">ACIB24_07045</name>
</gene>
<dbReference type="EMBL" id="JBITLV010000002">
    <property type="protein sequence ID" value="MFI7586814.1"/>
    <property type="molecule type" value="Genomic_DNA"/>
</dbReference>
<dbReference type="InterPro" id="IPR045063">
    <property type="entry name" value="Dynamin_N"/>
</dbReference>
<evidence type="ECO:0000313" key="3">
    <source>
        <dbReference type="EMBL" id="MFI7586814.1"/>
    </source>
</evidence>
<evidence type="ECO:0000259" key="2">
    <source>
        <dbReference type="Pfam" id="PF00350"/>
    </source>
</evidence>
<proteinExistence type="predicted"/>
<keyword evidence="4" id="KW-1185">Reference proteome</keyword>
<evidence type="ECO:0000313" key="4">
    <source>
        <dbReference type="Proteomes" id="UP001612915"/>
    </source>
</evidence>
<feature type="compositionally biased region" description="Low complexity" evidence="1">
    <location>
        <begin position="22"/>
        <end position="34"/>
    </location>
</feature>
<comment type="caution">
    <text evidence="3">The sequence shown here is derived from an EMBL/GenBank/DDBJ whole genome shotgun (WGS) entry which is preliminary data.</text>
</comment>
<feature type="region of interest" description="Disordered" evidence="1">
    <location>
        <begin position="618"/>
        <end position="656"/>
    </location>
</feature>
<dbReference type="Gene3D" id="3.40.50.300">
    <property type="entry name" value="P-loop containing nucleotide triphosphate hydrolases"/>
    <property type="match status" value="1"/>
</dbReference>
<feature type="region of interest" description="Disordered" evidence="1">
    <location>
        <begin position="1"/>
        <end position="49"/>
    </location>
</feature>
<dbReference type="CDD" id="cd00882">
    <property type="entry name" value="Ras_like_GTPase"/>
    <property type="match status" value="1"/>
</dbReference>
<name>A0ABW8AKB1_9ACTN</name>
<protein>
    <submittedName>
        <fullName evidence="3">Dynamin family protein</fullName>
    </submittedName>
</protein>
<dbReference type="RefSeq" id="WP_398277276.1">
    <property type="nucleotide sequence ID" value="NZ_JBITLV010000002.1"/>
</dbReference>
<dbReference type="Proteomes" id="UP001612915">
    <property type="component" value="Unassembled WGS sequence"/>
</dbReference>
<accession>A0ABW8AKB1</accession>
<evidence type="ECO:0000256" key="1">
    <source>
        <dbReference type="SAM" id="MobiDB-lite"/>
    </source>
</evidence>